<dbReference type="FunFam" id="1.50.10.20:FF:000008">
    <property type="entry name" value="Complement C3"/>
    <property type="match status" value="1"/>
</dbReference>
<dbReference type="Gene3D" id="2.60.40.1930">
    <property type="match status" value="3"/>
</dbReference>
<dbReference type="Pfam" id="PF01835">
    <property type="entry name" value="MG2"/>
    <property type="match status" value="1"/>
</dbReference>
<keyword evidence="7" id="KW-1015">Disulfide bond</keyword>
<dbReference type="Gene3D" id="1.50.10.20">
    <property type="match status" value="1"/>
</dbReference>
<dbReference type="SMART" id="SM00104">
    <property type="entry name" value="ANATO"/>
    <property type="match status" value="1"/>
</dbReference>
<keyword evidence="15" id="KW-1185">Reference proteome</keyword>
<proteinExistence type="predicted"/>
<protein>
    <recommendedName>
        <fullName evidence="3">Complement C3</fullName>
    </recommendedName>
</protein>
<dbReference type="Gene3D" id="2.60.40.690">
    <property type="entry name" value="Alpha-macroglobulin, receptor-binding domain"/>
    <property type="match status" value="1"/>
</dbReference>
<dbReference type="FunFam" id="6.20.50.160:FF:000003">
    <property type="entry name" value="Complement C3"/>
    <property type="match status" value="1"/>
</dbReference>
<dbReference type="FunFam" id="2.60.40.1930:FF:000008">
    <property type="entry name" value="Complement C3"/>
    <property type="match status" value="1"/>
</dbReference>
<keyword evidence="4" id="KW-0964">Secreted</keyword>
<dbReference type="FunFam" id="2.60.40.10:FF:000155">
    <property type="entry name" value="complement C3 isoform X1"/>
    <property type="match status" value="1"/>
</dbReference>
<evidence type="ECO:0000256" key="10">
    <source>
        <dbReference type="ARBA" id="ARBA00093492"/>
    </source>
</evidence>
<keyword evidence="12" id="KW-0732">Signal</keyword>
<dbReference type="PANTHER" id="PTHR11412:SF81">
    <property type="entry name" value="COMPLEMENT C3"/>
    <property type="match status" value="1"/>
</dbReference>
<dbReference type="InterPro" id="IPR009048">
    <property type="entry name" value="A-macroglobulin_rcpt-bd"/>
</dbReference>
<comment type="function">
    <text evidence="9">Adipogenic hormone that stimulates triglyceride synthesis and glucose transport in adipocytes, regulating fat storage and playing a role in postprandial triglyceride clearance. Appears to stimulate triglyceride synthesis via activation of the PLC, MAPK and AKT signaling pathways. Acts by binding to its receptor, C5AR2, activating G protein-coupled receptor signaling, promoting the phosphorylation, ARRB2-mediated internalization and endocytosis of C5AR2.</text>
</comment>
<dbReference type="InterPro" id="IPR000020">
    <property type="entry name" value="Anaphylatoxin/fibulin"/>
</dbReference>
<comment type="function">
    <text evidence="1">Acts as a chemoattractant for neutrophils in chronic inflammation.</text>
</comment>
<feature type="chain" id="PRO_5025531708" description="Complement C3" evidence="12">
    <location>
        <begin position="24"/>
        <end position="1535"/>
    </location>
</feature>
<dbReference type="Pfam" id="PF00207">
    <property type="entry name" value="A2M"/>
    <property type="match status" value="1"/>
</dbReference>
<keyword evidence="6" id="KW-0165">Cleavage on pair of basic residues</keyword>
<evidence type="ECO:0000313" key="15">
    <source>
        <dbReference type="Proteomes" id="UP000472269"/>
    </source>
</evidence>
<dbReference type="Gene3D" id="2.60.40.10">
    <property type="entry name" value="Immunoglobulins"/>
    <property type="match status" value="2"/>
</dbReference>
<evidence type="ECO:0000256" key="5">
    <source>
        <dbReference type="ARBA" id="ARBA00022553"/>
    </source>
</evidence>
<dbReference type="PROSITE" id="PS01178">
    <property type="entry name" value="ANAPHYLATOXIN_2"/>
    <property type="match status" value="1"/>
</dbReference>
<dbReference type="Pfam" id="PF07678">
    <property type="entry name" value="TED_complement"/>
    <property type="match status" value="2"/>
</dbReference>
<dbReference type="InterPro" id="IPR019742">
    <property type="entry name" value="MacrogloblnA2_CS"/>
</dbReference>
<dbReference type="Proteomes" id="UP000472269">
    <property type="component" value="Unplaced"/>
</dbReference>
<evidence type="ECO:0000259" key="13">
    <source>
        <dbReference type="PROSITE" id="PS01178"/>
    </source>
</evidence>
<dbReference type="SUPFAM" id="SSF48239">
    <property type="entry name" value="Terpenoid cyclases/Protein prenyltransferases"/>
    <property type="match status" value="1"/>
</dbReference>
<dbReference type="Pfam" id="PF01821">
    <property type="entry name" value="ANATO"/>
    <property type="match status" value="1"/>
</dbReference>
<dbReference type="PANTHER" id="PTHR11412">
    <property type="entry name" value="MACROGLOBULIN / COMPLEMENT"/>
    <property type="match status" value="1"/>
</dbReference>
<dbReference type="SMART" id="SM01361">
    <property type="entry name" value="A2M_recep"/>
    <property type="match status" value="1"/>
</dbReference>
<dbReference type="OMA" id="YNYRQNE"/>
<dbReference type="FunFam" id="2.60.40.1940:FF:000001">
    <property type="entry name" value="Complement component C3"/>
    <property type="match status" value="1"/>
</dbReference>
<dbReference type="InterPro" id="IPR002890">
    <property type="entry name" value="MG2"/>
</dbReference>
<evidence type="ECO:0000256" key="3">
    <source>
        <dbReference type="ARBA" id="ARBA00017018"/>
    </source>
</evidence>
<dbReference type="InterPro" id="IPR001599">
    <property type="entry name" value="Macroglobln_a2"/>
</dbReference>
<dbReference type="Gene3D" id="2.60.120.1540">
    <property type="match status" value="1"/>
</dbReference>
<dbReference type="Gene3D" id="6.20.50.160">
    <property type="match status" value="1"/>
</dbReference>
<dbReference type="Pfam" id="PF07703">
    <property type="entry name" value="A2M_BRD"/>
    <property type="match status" value="1"/>
</dbReference>
<dbReference type="Ensembl" id="ENSACUT00000024154.1">
    <property type="protein sequence ID" value="ENSACUP00000022663.1"/>
    <property type="gene ID" value="ENSACUG00000015126.1"/>
</dbReference>
<dbReference type="PRINTS" id="PR00004">
    <property type="entry name" value="ANAPHYLATOXN"/>
</dbReference>
<comment type="subcellular location">
    <subcellularLocation>
        <location evidence="2">Secreted</location>
    </subcellularLocation>
</comment>
<dbReference type="SMART" id="SM01359">
    <property type="entry name" value="A2M_N_2"/>
    <property type="match status" value="1"/>
</dbReference>
<evidence type="ECO:0000256" key="8">
    <source>
        <dbReference type="ARBA" id="ARBA00093364"/>
    </source>
</evidence>
<dbReference type="Gene3D" id="2.60.40.1940">
    <property type="match status" value="1"/>
</dbReference>
<keyword evidence="5" id="KW-0597">Phosphoprotein</keyword>
<dbReference type="GO" id="GO:0004866">
    <property type="term" value="F:endopeptidase inhibitor activity"/>
    <property type="evidence" value="ECO:0007669"/>
    <property type="project" value="InterPro"/>
</dbReference>
<dbReference type="GO" id="GO:0006956">
    <property type="term" value="P:complement activation"/>
    <property type="evidence" value="ECO:0007669"/>
    <property type="project" value="InterPro"/>
</dbReference>
<comment type="subunit">
    <text evidence="11">Interacts with CFH. Interacts with CR2.</text>
</comment>
<evidence type="ECO:0000256" key="6">
    <source>
        <dbReference type="ARBA" id="ARBA00022685"/>
    </source>
</evidence>
<dbReference type="SMART" id="SM01419">
    <property type="entry name" value="Thiol-ester_cl"/>
    <property type="match status" value="1"/>
</dbReference>
<name>A0A663NFL7_ATHCN</name>
<dbReference type="Pfam" id="PF21406">
    <property type="entry name" value="C3_CUB1"/>
    <property type="match status" value="1"/>
</dbReference>
<dbReference type="PROSITE" id="PS00477">
    <property type="entry name" value="ALPHA_2_MACROGLOBULIN"/>
    <property type="match status" value="1"/>
</dbReference>
<dbReference type="GO" id="GO:0005615">
    <property type="term" value="C:extracellular space"/>
    <property type="evidence" value="ECO:0007669"/>
    <property type="project" value="InterPro"/>
</dbReference>
<evidence type="ECO:0000256" key="12">
    <source>
        <dbReference type="SAM" id="SignalP"/>
    </source>
</evidence>
<dbReference type="InterPro" id="IPR041555">
    <property type="entry name" value="MG3"/>
</dbReference>
<dbReference type="CDD" id="cd00017">
    <property type="entry name" value="ANATO"/>
    <property type="match status" value="1"/>
</dbReference>
<dbReference type="SUPFAM" id="SSF47686">
    <property type="entry name" value="Anaphylotoxins (complement system)"/>
    <property type="match status" value="1"/>
</dbReference>
<dbReference type="InterPro" id="IPR049466">
    <property type="entry name" value="C3_CUB1"/>
</dbReference>
<evidence type="ECO:0000256" key="11">
    <source>
        <dbReference type="ARBA" id="ARBA00093555"/>
    </source>
</evidence>
<evidence type="ECO:0000256" key="4">
    <source>
        <dbReference type="ARBA" id="ARBA00022525"/>
    </source>
</evidence>
<feature type="signal peptide" evidence="12">
    <location>
        <begin position="1"/>
        <end position="23"/>
    </location>
</feature>
<dbReference type="InterPro" id="IPR018081">
    <property type="entry name" value="Anaphylatoxin_comp_syst"/>
</dbReference>
<evidence type="ECO:0000256" key="7">
    <source>
        <dbReference type="ARBA" id="ARBA00023157"/>
    </source>
</evidence>
<dbReference type="FunFam" id="2.20.130.20:FF:000001">
    <property type="entry name" value="Complement C3"/>
    <property type="match status" value="1"/>
</dbReference>
<comment type="function">
    <text evidence="8">Mediator of local inflammatory process released following cleavage by C3 convertase. Acts by binding to its receptor, C3AR1, activating G protein-coupled receptor signaling, promoting the phosphorylation, ARRB2-mediated internalization and endocytosis of C3AR1. C3a anaphylatoxin stimulates the activation of immune cells such as mast cells and basophilic leukocytes to release inflammation agents, such as cytokines, chemokines and histamine, which promote inflammation development. Also acts as potent chemoattractant for the migration of macrophages and neutrophils to the inflamed tissues, resulting in neutralization of the inflammatory triggers by multiple ways, such as phagocytosis and generation of reactive oxidants.</text>
</comment>
<dbReference type="SMART" id="SM01360">
    <property type="entry name" value="A2M"/>
    <property type="match status" value="1"/>
</dbReference>
<dbReference type="Gene3D" id="1.20.91.20">
    <property type="entry name" value="Anaphylotoxins (complement system)"/>
    <property type="match status" value="1"/>
</dbReference>
<reference evidence="14" key="2">
    <citation type="submission" date="2025-09" db="UniProtKB">
        <authorList>
            <consortium name="Ensembl"/>
        </authorList>
    </citation>
    <scope>IDENTIFICATION</scope>
</reference>
<dbReference type="CDD" id="cd02896">
    <property type="entry name" value="complement_C3_C4_C5"/>
    <property type="match status" value="1"/>
</dbReference>
<gene>
    <name evidence="14" type="primary">C3</name>
</gene>
<dbReference type="InterPro" id="IPR036595">
    <property type="entry name" value="A-macroglobulin_rcpt-bd_sf"/>
</dbReference>
<dbReference type="PROSITE" id="PS01177">
    <property type="entry name" value="ANAPHYLATOXIN_1"/>
    <property type="match status" value="1"/>
</dbReference>
<evidence type="ECO:0000256" key="9">
    <source>
        <dbReference type="ARBA" id="ARBA00093400"/>
    </source>
</evidence>
<dbReference type="InterPro" id="IPR047565">
    <property type="entry name" value="Alpha-macroglob_thiol-ester_cl"/>
</dbReference>
<dbReference type="InterPro" id="IPR001840">
    <property type="entry name" value="Anaphylatoxn_comp_syst_dom"/>
</dbReference>
<feature type="domain" description="Anaphylatoxin-like" evidence="13">
    <location>
        <begin position="682"/>
        <end position="717"/>
    </location>
</feature>
<dbReference type="InterPro" id="IPR050473">
    <property type="entry name" value="A2M/Complement_sys"/>
</dbReference>
<dbReference type="InterPro" id="IPR013783">
    <property type="entry name" value="Ig-like_fold"/>
</dbReference>
<dbReference type="Gene3D" id="2.20.130.20">
    <property type="match status" value="1"/>
</dbReference>
<dbReference type="InterPro" id="IPR011625">
    <property type="entry name" value="A2M_N_BRD"/>
</dbReference>
<evidence type="ECO:0000256" key="2">
    <source>
        <dbReference type="ARBA" id="ARBA00004613"/>
    </source>
</evidence>
<comment type="subunit">
    <text evidence="10">During pregnancy, C3dg exists as a complex (probably a 2:2:2 heterohexamer) with AGT and the proform of PRG2. Interacts with CR2 (via the N-terminal Sushi domains 1 and 2).</text>
</comment>
<dbReference type="InterPro" id="IPR048848">
    <property type="entry name" value="C3_CUB2"/>
</dbReference>
<dbReference type="InterPro" id="IPR040839">
    <property type="entry name" value="MG4"/>
</dbReference>
<organism evidence="14 15">
    <name type="scientific">Athene cunicularia</name>
    <name type="common">Burrowing owl</name>
    <name type="synonym">Speotyto cunicularia</name>
    <dbReference type="NCBI Taxonomy" id="194338"/>
    <lineage>
        <taxon>Eukaryota</taxon>
        <taxon>Metazoa</taxon>
        <taxon>Chordata</taxon>
        <taxon>Craniata</taxon>
        <taxon>Vertebrata</taxon>
        <taxon>Euteleostomi</taxon>
        <taxon>Archelosauria</taxon>
        <taxon>Archosauria</taxon>
        <taxon>Dinosauria</taxon>
        <taxon>Saurischia</taxon>
        <taxon>Theropoda</taxon>
        <taxon>Coelurosauria</taxon>
        <taxon>Aves</taxon>
        <taxon>Neognathae</taxon>
        <taxon>Neoaves</taxon>
        <taxon>Telluraves</taxon>
        <taxon>Strigiformes</taxon>
        <taxon>Strigidae</taxon>
        <taxon>Athene</taxon>
    </lineage>
</organism>
<dbReference type="FunFam" id="1.20.91.20:FF:000001">
    <property type="entry name" value="Complement C3"/>
    <property type="match status" value="1"/>
</dbReference>
<dbReference type="Pfam" id="PF17791">
    <property type="entry name" value="MG3"/>
    <property type="match status" value="1"/>
</dbReference>
<reference evidence="14" key="1">
    <citation type="submission" date="2025-08" db="UniProtKB">
        <authorList>
            <consortium name="Ensembl"/>
        </authorList>
    </citation>
    <scope>IDENTIFICATION</scope>
</reference>
<dbReference type="SUPFAM" id="SSF49410">
    <property type="entry name" value="Alpha-macroglobulin receptor domain"/>
    <property type="match status" value="1"/>
</dbReference>
<sequence>VGGWSPWGLLGMVTLLQGQLGDGHPRFLGTVTPRSLEMDGHLGVVDLPGVLGDCHLTSSAPFPGHGCHLVFPALSLWCRCHLVSPLSPQVSAKSLPQSTEKQFVSVSARVAHVSLEKVLLVSFQSGHIFVQTDKPIYTPGSTVLCRLFALDHLMKPVAKTVITPDNVIIKQTSVSSPTKTGIFSLNHNLPNIIRWVLGTWTIMAKFEDSPEKVFQTHFEVKEYVLPSFEVVLEPEEKFLYIDRNEDFRVSIIARYLYGKHLQGTAFVLFGVMVDDEKKSIPQSLRRVVDGNGEAVLPMAMLRQRFANYQELVGHSLYVSVTVITESGSDMVEAQRSGIRIVTSPYTIHFTRTPKYFKPGMPFDLTVYVTNPDESPAPRVTVKADGFQGLVSTQRDGTAKLVLNMPANRNTVPITVRTAQPGLPPDRQASREMTATAYQSQGGSGNFLHLAVGTVELQPGDNLAVNFHLKSNSNSVRDAVQYFTYLIMSKGRIVRVGRQRHEAGQTLVTMSLPVTAELIPSFRIVAYYFVMPGEIVADSIWVDVKDTCMGTLVVKGATEADNRVHDPGTPMRLRIEGDHNAHVGLVAVDKGVFVLNKNKLTQSKVWDTVEKGDIACTPGSGKDNVGVFADAGLSLITNMKIATPQRGDVQCPQPAKRKRRSLQLVEYKGTKAAEYTDKVLRKCCEDGMKENPMGHSCEHRTNYIQDGEACVQAFLDCCNYIKGIRDQKQHEFLELARSEAEDVFLAEEDITSRSLFPESWLWQVEPLTEHPNEMGISTKTLPVYLKDSITTWEVLAISLSPTKGLCVADPYEITVMKEFFIDLRLPYSVVRNEQVEIRAVLYNYWLHDITVRVELMHNPAVCSASTSKARYQQIIRLKAQSSWAVPFVIVPLQLGLHDIEVKGAVRGKDVADGVKKKLKVVPEGMRMEKTVKIIELDPKKKGVNGVQEEKVRAANISDIVPNTESDTKVSIQGNPVSIMVEKAIDGDKLKHLIVTPSGCGEQNMIGMTPTVIATHYLDSTLQWESLGVDRRTEAIELIRKGYTQQLAYRKPDGSFSTFKNSASSTWLTAYVTKVFSMAINLINIEPEVICGAVKWLILEKQKPDGIFQEDAPVIHKPMLGGYQGAEPEVSLTAFVLVALQEAREVCKNHVNNLDRSISDAADYLSRRYQSLARPYTVALTSYALFSKGDISLGRGDKKSWEERNARTYNIEGTSYALLALLQMEKVELTGPVARWLAQQNFFGGGYGSTQATIMVFQALAQYQVATPRQLELNLDVSVLLPRRASAITYRIENRNALVARSAETKFNEDFTVKAEGTGKGTMTVVTIYNAKVPEKDNKCDSFDLQVQVEDVKTGESPEQEGAFRSVKITICTRHLDNVDATMSILDVSMLTGFTPDLQDLRRLTDGVDRYISKFEIDQAQSDRSNLIIYLDKISHKAEECFSFRAHQRFQVGLIQPASVSVYSYYKIDDRCTRFYHPDKDGGKLSKICHGDVCRCAEGPHRGQQGRGDPIGDIRLVVTHEEPRDHVVPTRPVNSRG</sequence>
<dbReference type="GO" id="GO:0006954">
    <property type="term" value="P:inflammatory response"/>
    <property type="evidence" value="ECO:0007669"/>
    <property type="project" value="InterPro"/>
</dbReference>
<dbReference type="InterPro" id="IPR011626">
    <property type="entry name" value="Alpha-macroglobulin_TED"/>
</dbReference>
<dbReference type="InterPro" id="IPR008930">
    <property type="entry name" value="Terpenoid_cyclase/PrenylTrfase"/>
</dbReference>
<dbReference type="Pfam" id="PF07677">
    <property type="entry name" value="A2M_recep"/>
    <property type="match status" value="1"/>
</dbReference>
<dbReference type="Pfam" id="PF21308">
    <property type="entry name" value="C3_CUB2"/>
    <property type="match status" value="1"/>
</dbReference>
<dbReference type="FunFam" id="2.60.40.10:FF:001013">
    <property type="entry name" value="Complement C3"/>
    <property type="match status" value="1"/>
</dbReference>
<evidence type="ECO:0000256" key="1">
    <source>
        <dbReference type="ARBA" id="ARBA00003326"/>
    </source>
</evidence>
<accession>A0A663NFL7</accession>
<dbReference type="Pfam" id="PF17789">
    <property type="entry name" value="MG4"/>
    <property type="match status" value="1"/>
</dbReference>
<evidence type="ECO:0000313" key="14">
    <source>
        <dbReference type="Ensembl" id="ENSACUP00000022663.1"/>
    </source>
</evidence>